<dbReference type="PANTHER" id="PTHR36698">
    <property type="entry name" value="BLL5892 PROTEIN"/>
    <property type="match status" value="1"/>
</dbReference>
<dbReference type="AlphaFoldDB" id="A0A383AY68"/>
<sequence>METRANHIVIGAFVLVVVFGLFGFVLWLAKIEIDQQFSYYRVIFEEAVSGLSIGGDVRYNGIPVGTVTEIKIDHKDPGRVRVTLEVAADTPVKADTVAKLELQGITGVAFVQLSGGTASAGRPKPGSNGEPPTLRSERSAIQAFFAGAPELINQAIVLVDAVTKLVNEKNRERFEHILANVDQISTGLAKRGPELEQMLGDLQQIAARTSELMNRLNGLAESSEVTLSVARGTMNAA</sequence>
<dbReference type="InterPro" id="IPR003399">
    <property type="entry name" value="Mce/MlaD"/>
</dbReference>
<proteinExistence type="predicted"/>
<gene>
    <name evidence="4" type="ORF">METZ01_LOCUS465313</name>
</gene>
<dbReference type="Pfam" id="PF02470">
    <property type="entry name" value="MlaD"/>
    <property type="match status" value="1"/>
</dbReference>
<evidence type="ECO:0000256" key="2">
    <source>
        <dbReference type="SAM" id="Phobius"/>
    </source>
</evidence>
<feature type="non-terminal residue" evidence="4">
    <location>
        <position position="237"/>
    </location>
</feature>
<feature type="region of interest" description="Disordered" evidence="1">
    <location>
        <begin position="116"/>
        <end position="135"/>
    </location>
</feature>
<feature type="domain" description="Mce/MlaD" evidence="3">
    <location>
        <begin position="40"/>
        <end position="116"/>
    </location>
</feature>
<reference evidence="4" key="1">
    <citation type="submission" date="2018-05" db="EMBL/GenBank/DDBJ databases">
        <authorList>
            <person name="Lanie J.A."/>
            <person name="Ng W.-L."/>
            <person name="Kazmierczak K.M."/>
            <person name="Andrzejewski T.M."/>
            <person name="Davidsen T.M."/>
            <person name="Wayne K.J."/>
            <person name="Tettelin H."/>
            <person name="Glass J.I."/>
            <person name="Rusch D."/>
            <person name="Podicherti R."/>
            <person name="Tsui H.-C.T."/>
            <person name="Winkler M.E."/>
        </authorList>
    </citation>
    <scope>NUCLEOTIDE SEQUENCE</scope>
</reference>
<keyword evidence="2" id="KW-0812">Transmembrane</keyword>
<dbReference type="PANTHER" id="PTHR36698:SF2">
    <property type="entry name" value="MCE_MLAD DOMAIN-CONTAINING PROTEIN"/>
    <property type="match status" value="1"/>
</dbReference>
<feature type="transmembrane region" description="Helical" evidence="2">
    <location>
        <begin position="7"/>
        <end position="29"/>
    </location>
</feature>
<evidence type="ECO:0000256" key="1">
    <source>
        <dbReference type="SAM" id="MobiDB-lite"/>
    </source>
</evidence>
<evidence type="ECO:0000259" key="3">
    <source>
        <dbReference type="Pfam" id="PF02470"/>
    </source>
</evidence>
<protein>
    <recommendedName>
        <fullName evidence="3">Mce/MlaD domain-containing protein</fullName>
    </recommendedName>
</protein>
<keyword evidence="2" id="KW-1133">Transmembrane helix</keyword>
<organism evidence="4">
    <name type="scientific">marine metagenome</name>
    <dbReference type="NCBI Taxonomy" id="408172"/>
    <lineage>
        <taxon>unclassified sequences</taxon>
        <taxon>metagenomes</taxon>
        <taxon>ecological metagenomes</taxon>
    </lineage>
</organism>
<dbReference type="EMBL" id="UINC01195749">
    <property type="protein sequence ID" value="SVE12459.1"/>
    <property type="molecule type" value="Genomic_DNA"/>
</dbReference>
<accession>A0A383AY68</accession>
<name>A0A383AY68_9ZZZZ</name>
<keyword evidence="2" id="KW-0472">Membrane</keyword>
<evidence type="ECO:0000313" key="4">
    <source>
        <dbReference type="EMBL" id="SVE12459.1"/>
    </source>
</evidence>